<organism evidence="2 3">
    <name type="scientific">Cinchona calisaya</name>
    <dbReference type="NCBI Taxonomy" id="153742"/>
    <lineage>
        <taxon>Eukaryota</taxon>
        <taxon>Viridiplantae</taxon>
        <taxon>Streptophyta</taxon>
        <taxon>Embryophyta</taxon>
        <taxon>Tracheophyta</taxon>
        <taxon>Spermatophyta</taxon>
        <taxon>Magnoliopsida</taxon>
        <taxon>eudicotyledons</taxon>
        <taxon>Gunneridae</taxon>
        <taxon>Pentapetalae</taxon>
        <taxon>asterids</taxon>
        <taxon>lamiids</taxon>
        <taxon>Gentianales</taxon>
        <taxon>Rubiaceae</taxon>
        <taxon>Cinchonoideae</taxon>
        <taxon>Cinchoneae</taxon>
        <taxon>Cinchona</taxon>
    </lineage>
</organism>
<reference evidence="2 3" key="1">
    <citation type="submission" date="2024-11" db="EMBL/GenBank/DDBJ databases">
        <title>A near-complete genome assembly of Cinchona calisaya.</title>
        <authorList>
            <person name="Lian D.C."/>
            <person name="Zhao X.W."/>
            <person name="Wei L."/>
        </authorList>
    </citation>
    <scope>NUCLEOTIDE SEQUENCE [LARGE SCALE GENOMIC DNA]</scope>
    <source>
        <tissue evidence="2">Nenye</tissue>
    </source>
</reference>
<feature type="transmembrane region" description="Helical" evidence="1">
    <location>
        <begin position="137"/>
        <end position="155"/>
    </location>
</feature>
<dbReference type="EMBL" id="JBJUIK010000003">
    <property type="protein sequence ID" value="KAL3531837.1"/>
    <property type="molecule type" value="Genomic_DNA"/>
</dbReference>
<keyword evidence="1" id="KW-0812">Transmembrane</keyword>
<keyword evidence="1" id="KW-1133">Transmembrane helix</keyword>
<dbReference type="Proteomes" id="UP001630127">
    <property type="component" value="Unassembled WGS sequence"/>
</dbReference>
<accession>A0ABD3AL00</accession>
<keyword evidence="1" id="KW-0472">Membrane</keyword>
<dbReference type="AlphaFoldDB" id="A0ABD3AL00"/>
<evidence type="ECO:0000313" key="2">
    <source>
        <dbReference type="EMBL" id="KAL3531837.1"/>
    </source>
</evidence>
<gene>
    <name evidence="2" type="ORF">ACH5RR_005358</name>
</gene>
<protein>
    <submittedName>
        <fullName evidence="2">Uncharacterized protein</fullName>
    </submittedName>
</protein>
<sequence>MLIVSEFSVGYFEDDVDWCGNGTGVRRNVVLTAEGGEHGWRNRRNLNGHVGWRRRHHRLHFHVNSLTQIPSNKDFHILSWAWAFLLIFLAYLAAQKEFGEYHHYFLVRKNALILGTQRLWVIIAANLKPNWYTMVPASLYVPWFYTFTASIIWVAQKEFFFFFFPSALLDDVQRDSRGHVAEDDICQPRANVFHRRSVIAPGSYASQSISGALRQLFSRLDNCLD</sequence>
<keyword evidence="3" id="KW-1185">Reference proteome</keyword>
<evidence type="ECO:0000256" key="1">
    <source>
        <dbReference type="SAM" id="Phobius"/>
    </source>
</evidence>
<proteinExistence type="predicted"/>
<evidence type="ECO:0000313" key="3">
    <source>
        <dbReference type="Proteomes" id="UP001630127"/>
    </source>
</evidence>
<feature type="transmembrane region" description="Helical" evidence="1">
    <location>
        <begin position="75"/>
        <end position="94"/>
    </location>
</feature>
<name>A0ABD3AL00_9GENT</name>
<comment type="caution">
    <text evidence="2">The sequence shown here is derived from an EMBL/GenBank/DDBJ whole genome shotgun (WGS) entry which is preliminary data.</text>
</comment>